<keyword evidence="3" id="KW-1185">Reference proteome</keyword>
<dbReference type="SUPFAM" id="SSF51045">
    <property type="entry name" value="WW domain"/>
    <property type="match status" value="1"/>
</dbReference>
<evidence type="ECO:0000313" key="2">
    <source>
        <dbReference type="EMBL" id="ODQ81467.1"/>
    </source>
</evidence>
<accession>A0A1E3QWU4</accession>
<dbReference type="AlphaFoldDB" id="A0A1E3QWU4"/>
<reference evidence="3" key="1">
    <citation type="submission" date="2016-05" db="EMBL/GenBank/DDBJ databases">
        <title>Comparative genomics of biotechnologically important yeasts.</title>
        <authorList>
            <consortium name="DOE Joint Genome Institute"/>
            <person name="Riley R."/>
            <person name="Haridas S."/>
            <person name="Wolfe K.H."/>
            <person name="Lopes M.R."/>
            <person name="Hittinger C.T."/>
            <person name="Goker M."/>
            <person name="Salamov A."/>
            <person name="Wisecaver J."/>
            <person name="Long T.M."/>
            <person name="Aerts A.L."/>
            <person name="Barry K."/>
            <person name="Choi C."/>
            <person name="Clum A."/>
            <person name="Coughlan A.Y."/>
            <person name="Deshpande S."/>
            <person name="Douglass A.P."/>
            <person name="Hanson S.J."/>
            <person name="Klenk H.-P."/>
            <person name="Labutti K."/>
            <person name="Lapidus A."/>
            <person name="Lindquist E."/>
            <person name="Lipzen A."/>
            <person name="Meier-Kolthoff J.P."/>
            <person name="Ohm R.A."/>
            <person name="Otillar R.P."/>
            <person name="Pangilinan J."/>
            <person name="Peng Y."/>
            <person name="Rokas A."/>
            <person name="Rosa C.A."/>
            <person name="Scheuner C."/>
            <person name="Sibirny A.A."/>
            <person name="Slot J.C."/>
            <person name="Stielow J.B."/>
            <person name="Sun H."/>
            <person name="Kurtzman C.P."/>
            <person name="Blackwell M."/>
            <person name="Grigoriev I.V."/>
            <person name="Jeffries T.W."/>
        </authorList>
    </citation>
    <scope>NUCLEOTIDE SEQUENCE [LARGE SCALE GENOMIC DNA]</scope>
    <source>
        <strain evidence="3">NRRL Y-12698</strain>
    </source>
</reference>
<dbReference type="Proteomes" id="UP000094336">
    <property type="component" value="Unassembled WGS sequence"/>
</dbReference>
<name>A0A1E3QWU4_9ASCO</name>
<proteinExistence type="predicted"/>
<feature type="region of interest" description="Disordered" evidence="1">
    <location>
        <begin position="54"/>
        <end position="83"/>
    </location>
</feature>
<dbReference type="InterPro" id="IPR036020">
    <property type="entry name" value="WW_dom_sf"/>
</dbReference>
<sequence>MTQDTRCPPITSDANHHSLDELPHGFKAFWDDPMDQLVYVNLFTGQKQYEWPVGNATTSSDRHARTQSQANFQGSSHLSSGSIYSSNPSEFLPAYKDALAELSPPPDMRLKGKKYVRIFSQQFDKKLYGCKNHRIGHCSCRYVR</sequence>
<organism evidence="2 3">
    <name type="scientific">Babjeviella inositovora NRRL Y-12698</name>
    <dbReference type="NCBI Taxonomy" id="984486"/>
    <lineage>
        <taxon>Eukaryota</taxon>
        <taxon>Fungi</taxon>
        <taxon>Dikarya</taxon>
        <taxon>Ascomycota</taxon>
        <taxon>Saccharomycotina</taxon>
        <taxon>Pichiomycetes</taxon>
        <taxon>Serinales incertae sedis</taxon>
        <taxon>Babjeviella</taxon>
    </lineage>
</organism>
<evidence type="ECO:0000313" key="3">
    <source>
        <dbReference type="Proteomes" id="UP000094336"/>
    </source>
</evidence>
<gene>
    <name evidence="2" type="ORF">BABINDRAFT_165018</name>
</gene>
<dbReference type="GeneID" id="30148149"/>
<protein>
    <recommendedName>
        <fullName evidence="4">WW domain-containing protein</fullName>
    </recommendedName>
</protein>
<dbReference type="EMBL" id="KV454427">
    <property type="protein sequence ID" value="ODQ81467.1"/>
    <property type="molecule type" value="Genomic_DNA"/>
</dbReference>
<evidence type="ECO:0008006" key="4">
    <source>
        <dbReference type="Google" id="ProtNLM"/>
    </source>
</evidence>
<evidence type="ECO:0000256" key="1">
    <source>
        <dbReference type="SAM" id="MobiDB-lite"/>
    </source>
</evidence>
<dbReference type="RefSeq" id="XP_018986795.1">
    <property type="nucleotide sequence ID" value="XM_019130296.1"/>
</dbReference>